<dbReference type="EMBL" id="JACHIN010000012">
    <property type="protein sequence ID" value="MBB5082077.1"/>
    <property type="molecule type" value="Genomic_DNA"/>
</dbReference>
<gene>
    <name evidence="3" type="ORF">HNR40_007572</name>
</gene>
<protein>
    <submittedName>
        <fullName evidence="3">D-alanyl-D-alanine carboxypeptidase</fullName>
        <ecNumber evidence="3">3.4.16.4</ecNumber>
    </submittedName>
</protein>
<proteinExistence type="predicted"/>
<dbReference type="PANTHER" id="PTHR46825:SF7">
    <property type="entry name" value="D-ALANYL-D-ALANINE CARBOXYPEPTIDASE"/>
    <property type="match status" value="1"/>
</dbReference>
<keyword evidence="1" id="KW-0732">Signal</keyword>
<dbReference type="EC" id="3.4.16.4" evidence="3"/>
<feature type="chain" id="PRO_5038801132" evidence="1">
    <location>
        <begin position="27"/>
        <end position="381"/>
    </location>
</feature>
<dbReference type="RefSeq" id="WP_184969968.1">
    <property type="nucleotide sequence ID" value="NZ_JACHIN010000012.1"/>
</dbReference>
<keyword evidence="3" id="KW-0645">Protease</keyword>
<dbReference type="AlphaFoldDB" id="A0A7W8EKQ4"/>
<keyword evidence="3" id="KW-0121">Carboxypeptidase</keyword>
<keyword evidence="3" id="KW-0378">Hydrolase</keyword>
<evidence type="ECO:0000313" key="4">
    <source>
        <dbReference type="Proteomes" id="UP000568380"/>
    </source>
</evidence>
<dbReference type="Proteomes" id="UP000568380">
    <property type="component" value="Unassembled WGS sequence"/>
</dbReference>
<dbReference type="Gene3D" id="3.40.710.10">
    <property type="entry name" value="DD-peptidase/beta-lactamase superfamily"/>
    <property type="match status" value="1"/>
</dbReference>
<dbReference type="InterPro" id="IPR001466">
    <property type="entry name" value="Beta-lactam-related"/>
</dbReference>
<dbReference type="InterPro" id="IPR050491">
    <property type="entry name" value="AmpC-like"/>
</dbReference>
<reference evidence="3 4" key="1">
    <citation type="submission" date="2020-08" db="EMBL/GenBank/DDBJ databases">
        <title>Genomic Encyclopedia of Type Strains, Phase IV (KMG-IV): sequencing the most valuable type-strain genomes for metagenomic binning, comparative biology and taxonomic classification.</title>
        <authorList>
            <person name="Goeker M."/>
        </authorList>
    </citation>
    <scope>NUCLEOTIDE SEQUENCE [LARGE SCALE GENOMIC DNA]</scope>
    <source>
        <strain evidence="3 4">DSM 45385</strain>
    </source>
</reference>
<name>A0A7W8EKQ4_9ACTN</name>
<evidence type="ECO:0000313" key="3">
    <source>
        <dbReference type="EMBL" id="MBB5082077.1"/>
    </source>
</evidence>
<dbReference type="GO" id="GO:0009002">
    <property type="term" value="F:serine-type D-Ala-D-Ala carboxypeptidase activity"/>
    <property type="evidence" value="ECO:0007669"/>
    <property type="project" value="UniProtKB-EC"/>
</dbReference>
<dbReference type="Pfam" id="PF00144">
    <property type="entry name" value="Beta-lactamase"/>
    <property type="match status" value="1"/>
</dbReference>
<dbReference type="PANTHER" id="PTHR46825">
    <property type="entry name" value="D-ALANYL-D-ALANINE-CARBOXYPEPTIDASE/ENDOPEPTIDASE AMPH"/>
    <property type="match status" value="1"/>
</dbReference>
<sequence length="381" mass="41411">MTFFKAGLLVSAVMITATALTAPAAAAAHDHAGARRSLEKAVEGGAPGIVAEVRDRRGRWFGSAGVADLKTGEKRRSGERFRIGSTTKTFTSVMVLQLAAEGRLSLDDSVDRWLPGLVRGNGYDGRKITIRQLLNHTSGIFNYGNDAELMKTAVGAAWYEHRFDNYTPMQLVKIGLSNPPYFTPGAGFGYSNTNYYLAALIIEKITGRSYRDELERRVLRPLGMSSTYLPGRDTKIRGEHPVHHSTLFSMDADPEIHDATEMNQSFAWAAGGIVSTTGDLQRFFGPLLAGKLLPAAQQREMFTTVATQGGPQWIPNTRYGLGVFSQDLPGGVTIWGNGGATYGSWTFAMGTRDGSHLLTTQINGDWSGLAPFDDLFTAEFS</sequence>
<evidence type="ECO:0000259" key="2">
    <source>
        <dbReference type="Pfam" id="PF00144"/>
    </source>
</evidence>
<evidence type="ECO:0000256" key="1">
    <source>
        <dbReference type="SAM" id="SignalP"/>
    </source>
</evidence>
<comment type="caution">
    <text evidence="3">The sequence shown here is derived from an EMBL/GenBank/DDBJ whole genome shotgun (WGS) entry which is preliminary data.</text>
</comment>
<accession>A0A7W8EKQ4</accession>
<feature type="signal peptide" evidence="1">
    <location>
        <begin position="1"/>
        <end position="26"/>
    </location>
</feature>
<organism evidence="3 4">
    <name type="scientific">Nonomuraea endophytica</name>
    <dbReference type="NCBI Taxonomy" id="714136"/>
    <lineage>
        <taxon>Bacteria</taxon>
        <taxon>Bacillati</taxon>
        <taxon>Actinomycetota</taxon>
        <taxon>Actinomycetes</taxon>
        <taxon>Streptosporangiales</taxon>
        <taxon>Streptosporangiaceae</taxon>
        <taxon>Nonomuraea</taxon>
    </lineage>
</organism>
<feature type="domain" description="Beta-lactamase-related" evidence="2">
    <location>
        <begin position="39"/>
        <end position="349"/>
    </location>
</feature>
<dbReference type="InterPro" id="IPR012338">
    <property type="entry name" value="Beta-lactam/transpept-like"/>
</dbReference>
<dbReference type="SUPFAM" id="SSF56601">
    <property type="entry name" value="beta-lactamase/transpeptidase-like"/>
    <property type="match status" value="1"/>
</dbReference>
<keyword evidence="4" id="KW-1185">Reference proteome</keyword>